<dbReference type="GO" id="GO:0003677">
    <property type="term" value="F:DNA binding"/>
    <property type="evidence" value="ECO:0007669"/>
    <property type="project" value="UniProtKB-KW"/>
</dbReference>
<accession>A0A9X2B492</accession>
<keyword evidence="1" id="KW-0805">Transcription regulation</keyword>
<name>A0A9X2B492_9BACL</name>
<dbReference type="Proteomes" id="UP001139347">
    <property type="component" value="Unassembled WGS sequence"/>
</dbReference>
<keyword evidence="2" id="KW-0731">Sigma factor</keyword>
<evidence type="ECO:0000256" key="1">
    <source>
        <dbReference type="ARBA" id="ARBA00023015"/>
    </source>
</evidence>
<dbReference type="GO" id="GO:0016987">
    <property type="term" value="F:sigma factor activity"/>
    <property type="evidence" value="ECO:0007669"/>
    <property type="project" value="UniProtKB-KW"/>
</dbReference>
<proteinExistence type="predicted"/>
<reference evidence="6" key="1">
    <citation type="submission" date="2022-04" db="EMBL/GenBank/DDBJ databases">
        <title>Paenibacillus mangrovi sp. nov., a novel endophytic bacterium isolated from bark of Kandelia candel.</title>
        <authorList>
            <person name="Tuo L."/>
        </authorList>
    </citation>
    <scope>NUCLEOTIDE SEQUENCE</scope>
    <source>
        <strain evidence="6">KQZ6P-2</strain>
    </source>
</reference>
<dbReference type="RefSeq" id="WP_244728991.1">
    <property type="nucleotide sequence ID" value="NZ_JALIRP010000011.1"/>
</dbReference>
<dbReference type="SUPFAM" id="SSF88946">
    <property type="entry name" value="Sigma2 domain of RNA polymerase sigma factors"/>
    <property type="match status" value="1"/>
</dbReference>
<comment type="caution">
    <text evidence="6">The sequence shown here is derived from an EMBL/GenBank/DDBJ whole genome shotgun (WGS) entry which is preliminary data.</text>
</comment>
<organism evidence="6 7">
    <name type="scientific">Paenibacillus mangrovi</name>
    <dbReference type="NCBI Taxonomy" id="2931978"/>
    <lineage>
        <taxon>Bacteria</taxon>
        <taxon>Bacillati</taxon>
        <taxon>Bacillota</taxon>
        <taxon>Bacilli</taxon>
        <taxon>Bacillales</taxon>
        <taxon>Paenibacillaceae</taxon>
        <taxon>Paenibacillus</taxon>
    </lineage>
</organism>
<feature type="domain" description="RNA polymerase sigma-70 region 2" evidence="5">
    <location>
        <begin position="11"/>
        <end position="57"/>
    </location>
</feature>
<evidence type="ECO:0000313" key="7">
    <source>
        <dbReference type="Proteomes" id="UP001139347"/>
    </source>
</evidence>
<evidence type="ECO:0000259" key="5">
    <source>
        <dbReference type="Pfam" id="PF04542"/>
    </source>
</evidence>
<evidence type="ECO:0000256" key="3">
    <source>
        <dbReference type="ARBA" id="ARBA00023125"/>
    </source>
</evidence>
<gene>
    <name evidence="6" type="ORF">MUG84_22045</name>
</gene>
<keyword evidence="4" id="KW-0804">Transcription</keyword>
<dbReference type="PANTHER" id="PTHR43133">
    <property type="entry name" value="RNA POLYMERASE ECF-TYPE SIGMA FACTO"/>
    <property type="match status" value="1"/>
</dbReference>
<evidence type="ECO:0000256" key="4">
    <source>
        <dbReference type="ARBA" id="ARBA00023163"/>
    </source>
</evidence>
<dbReference type="GO" id="GO:0006352">
    <property type="term" value="P:DNA-templated transcription initiation"/>
    <property type="evidence" value="ECO:0007669"/>
    <property type="project" value="InterPro"/>
</dbReference>
<dbReference type="InterPro" id="IPR039425">
    <property type="entry name" value="RNA_pol_sigma-70-like"/>
</dbReference>
<protein>
    <recommendedName>
        <fullName evidence="5">RNA polymerase sigma-70 region 2 domain-containing protein</fullName>
    </recommendedName>
</protein>
<sequence length="71" mass="8711">MMKRSTLESVYQKYMPEVYRYVRSLCGNDAAAEDLVQETFYRAYLHLENYRDEKVKPWPLRKNRERSDQDE</sequence>
<dbReference type="EMBL" id="JALIRP010000011">
    <property type="protein sequence ID" value="MCJ8014384.1"/>
    <property type="molecule type" value="Genomic_DNA"/>
</dbReference>
<dbReference type="InterPro" id="IPR007627">
    <property type="entry name" value="RNA_pol_sigma70_r2"/>
</dbReference>
<evidence type="ECO:0000256" key="2">
    <source>
        <dbReference type="ARBA" id="ARBA00023082"/>
    </source>
</evidence>
<dbReference type="Gene3D" id="1.10.1740.10">
    <property type="match status" value="1"/>
</dbReference>
<evidence type="ECO:0000313" key="6">
    <source>
        <dbReference type="EMBL" id="MCJ8014384.1"/>
    </source>
</evidence>
<dbReference type="PANTHER" id="PTHR43133:SF52">
    <property type="entry name" value="ECF RNA POLYMERASE SIGMA FACTOR SIGL"/>
    <property type="match status" value="1"/>
</dbReference>
<keyword evidence="3" id="KW-0238">DNA-binding</keyword>
<dbReference type="AlphaFoldDB" id="A0A9X2B492"/>
<keyword evidence="7" id="KW-1185">Reference proteome</keyword>
<dbReference type="InterPro" id="IPR013325">
    <property type="entry name" value="RNA_pol_sigma_r2"/>
</dbReference>
<dbReference type="Pfam" id="PF04542">
    <property type="entry name" value="Sigma70_r2"/>
    <property type="match status" value="1"/>
</dbReference>